<keyword evidence="1" id="KW-0732">Signal</keyword>
<evidence type="ECO:0000313" key="2">
    <source>
        <dbReference type="EnsemblPlants" id="HORVU.MOREX.r3.6HG0561510.1.CDS1"/>
    </source>
</evidence>
<reference evidence="2" key="2">
    <citation type="submission" date="2020-10" db="EMBL/GenBank/DDBJ databases">
        <authorList>
            <person name="Scholz U."/>
            <person name="Mascher M."/>
            <person name="Fiebig A."/>
        </authorList>
    </citation>
    <scope>NUCLEOTIDE SEQUENCE [LARGE SCALE GENOMIC DNA]</scope>
    <source>
        <strain evidence="2">cv. Morex</strain>
    </source>
</reference>
<proteinExistence type="predicted"/>
<organism evidence="2 3">
    <name type="scientific">Hordeum vulgare subsp. vulgare</name>
    <name type="common">Domesticated barley</name>
    <dbReference type="NCBI Taxonomy" id="112509"/>
    <lineage>
        <taxon>Eukaryota</taxon>
        <taxon>Viridiplantae</taxon>
        <taxon>Streptophyta</taxon>
        <taxon>Embryophyta</taxon>
        <taxon>Tracheophyta</taxon>
        <taxon>Spermatophyta</taxon>
        <taxon>Magnoliopsida</taxon>
        <taxon>Liliopsida</taxon>
        <taxon>Poales</taxon>
        <taxon>Poaceae</taxon>
        <taxon>BOP clade</taxon>
        <taxon>Pooideae</taxon>
        <taxon>Triticodae</taxon>
        <taxon>Triticeae</taxon>
        <taxon>Hordeinae</taxon>
        <taxon>Hordeum</taxon>
    </lineage>
</organism>
<reference evidence="2" key="3">
    <citation type="submission" date="2022-01" db="UniProtKB">
        <authorList>
            <consortium name="EnsemblPlants"/>
        </authorList>
    </citation>
    <scope>IDENTIFICATION</scope>
    <source>
        <strain evidence="2">subsp. vulgare</strain>
    </source>
</reference>
<sequence length="107" mass="11370">MLGLSSIDFIDMASSRAIMILSLLVLALSPSVVQARMMPSDQPQMLAEKTATPPLYSSSPDLLRAFMAPPPSMPVMFAGNMGINGSKRRRAIHVVQGSVPSPGVGHH</sequence>
<keyword evidence="3" id="KW-1185">Reference proteome</keyword>
<evidence type="ECO:0000256" key="1">
    <source>
        <dbReference type="SAM" id="SignalP"/>
    </source>
</evidence>
<reference evidence="3" key="1">
    <citation type="journal article" date="2012" name="Nature">
        <title>A physical, genetic and functional sequence assembly of the barley genome.</title>
        <authorList>
            <consortium name="The International Barley Genome Sequencing Consortium"/>
            <person name="Mayer K.F."/>
            <person name="Waugh R."/>
            <person name="Brown J.W."/>
            <person name="Schulman A."/>
            <person name="Langridge P."/>
            <person name="Platzer M."/>
            <person name="Fincher G.B."/>
            <person name="Muehlbauer G.J."/>
            <person name="Sato K."/>
            <person name="Close T.J."/>
            <person name="Wise R.P."/>
            <person name="Stein N."/>
        </authorList>
    </citation>
    <scope>NUCLEOTIDE SEQUENCE [LARGE SCALE GENOMIC DNA]</scope>
    <source>
        <strain evidence="3">cv. Morex</strain>
    </source>
</reference>
<name>A0A8I6Y2Y7_HORVV</name>
<dbReference type="EnsemblPlants" id="HORVU.MOREX.r3.6HG0561510.1">
    <property type="protein sequence ID" value="HORVU.MOREX.r3.6HG0561510.1.CDS1"/>
    <property type="gene ID" value="HORVU.MOREX.r3.6HG0561510"/>
</dbReference>
<accession>A0A8I6Y2Y7</accession>
<feature type="signal peptide" evidence="1">
    <location>
        <begin position="1"/>
        <end position="35"/>
    </location>
</feature>
<dbReference type="AlphaFoldDB" id="A0A8I6Y2Y7"/>
<dbReference type="Gramene" id="HORVU.MOREX.r3.6HG0561510.1">
    <property type="protein sequence ID" value="HORVU.MOREX.r3.6HG0561510.1.CDS1"/>
    <property type="gene ID" value="HORVU.MOREX.r3.6HG0561510"/>
</dbReference>
<evidence type="ECO:0000313" key="3">
    <source>
        <dbReference type="Proteomes" id="UP000011116"/>
    </source>
</evidence>
<protein>
    <recommendedName>
        <fullName evidence="4">Dirigent protein</fullName>
    </recommendedName>
</protein>
<evidence type="ECO:0008006" key="4">
    <source>
        <dbReference type="Google" id="ProtNLM"/>
    </source>
</evidence>
<dbReference type="Proteomes" id="UP000011116">
    <property type="component" value="Chromosome 6H"/>
</dbReference>
<feature type="chain" id="PRO_5035242981" description="Dirigent protein" evidence="1">
    <location>
        <begin position="36"/>
        <end position="107"/>
    </location>
</feature>